<organism evidence="2 3">
    <name type="scientific">Marichromatium gracile</name>
    <name type="common">Chromatium gracile</name>
    <dbReference type="NCBI Taxonomy" id="1048"/>
    <lineage>
        <taxon>Bacteria</taxon>
        <taxon>Pseudomonadati</taxon>
        <taxon>Pseudomonadota</taxon>
        <taxon>Gammaproteobacteria</taxon>
        <taxon>Chromatiales</taxon>
        <taxon>Chromatiaceae</taxon>
        <taxon>Marichromatium</taxon>
    </lineage>
</organism>
<accession>A0A4R4ACW4</accession>
<dbReference type="SUPFAM" id="SSF50494">
    <property type="entry name" value="Trypsin-like serine proteases"/>
    <property type="match status" value="1"/>
</dbReference>
<dbReference type="Gene3D" id="2.40.10.10">
    <property type="entry name" value="Trypsin-like serine proteases"/>
    <property type="match status" value="2"/>
</dbReference>
<dbReference type="Proteomes" id="UP000295247">
    <property type="component" value="Unassembled WGS sequence"/>
</dbReference>
<dbReference type="InterPro" id="IPR009003">
    <property type="entry name" value="Peptidase_S1_PA"/>
</dbReference>
<dbReference type="Pfam" id="PF19961">
    <property type="entry name" value="EAD8"/>
    <property type="match status" value="1"/>
</dbReference>
<evidence type="ECO:0000313" key="3">
    <source>
        <dbReference type="Proteomes" id="UP000295247"/>
    </source>
</evidence>
<gene>
    <name evidence="2" type="ORF">EDC29_104249</name>
</gene>
<protein>
    <submittedName>
        <fullName evidence="2">Trypsin-like peptidase</fullName>
    </submittedName>
</protein>
<reference evidence="2 3" key="1">
    <citation type="submission" date="2019-03" db="EMBL/GenBank/DDBJ databases">
        <title>Genomic Encyclopedia of Type Strains, Phase IV (KMG-IV): sequencing the most valuable type-strain genomes for metagenomic binning, comparative biology and taxonomic classification.</title>
        <authorList>
            <person name="Goeker M."/>
        </authorList>
    </citation>
    <scope>NUCLEOTIDE SEQUENCE [LARGE SCALE GENOMIC DNA]</scope>
    <source>
        <strain evidence="2 3">DSM 203</strain>
    </source>
</reference>
<dbReference type="EMBL" id="SMDC01000004">
    <property type="protein sequence ID" value="TCW36456.1"/>
    <property type="molecule type" value="Genomic_DNA"/>
</dbReference>
<sequence length="322" mass="36314">MDSSLVEQIVVKLRKECVLVAGRSIGCGFAVSPGWILTCAHVLNPDIKINDSVEVRLWDGVLRTSILRHLERDLDLALLEDFKVKSVNAVFGNRPRRDALVLGIGFPVRDHRPEFDEFTARVEGFTTIKYAKKEVDLELIKLKQGRIECGFSGGPLINMGTGEIVGVTRFSNDTQTDLGGWAITPESVSFFCFKVGVELNKKEGFTNDFEGGFFKPQTVERVRDLLLNLPGWGIKESRISFIEIALGRRHRILNEIELDGRPRQVAWSVARACEDYPELTESGLVPFCALLNTIPREFGCRPDRDREINELRILLHCVFPEN</sequence>
<evidence type="ECO:0000313" key="2">
    <source>
        <dbReference type="EMBL" id="TCW36456.1"/>
    </source>
</evidence>
<proteinExistence type="predicted"/>
<dbReference type="Pfam" id="PF13365">
    <property type="entry name" value="Trypsin_2"/>
    <property type="match status" value="1"/>
</dbReference>
<feature type="domain" description="Effector-associated" evidence="1">
    <location>
        <begin position="218"/>
        <end position="299"/>
    </location>
</feature>
<evidence type="ECO:0000259" key="1">
    <source>
        <dbReference type="Pfam" id="PF19961"/>
    </source>
</evidence>
<dbReference type="InterPro" id="IPR043504">
    <property type="entry name" value="Peptidase_S1_PA_chymotrypsin"/>
</dbReference>
<dbReference type="InterPro" id="IPR045437">
    <property type="entry name" value="EAD8"/>
</dbReference>
<comment type="caution">
    <text evidence="2">The sequence shown here is derived from an EMBL/GenBank/DDBJ whole genome shotgun (WGS) entry which is preliminary data.</text>
</comment>
<dbReference type="AlphaFoldDB" id="A0A4R4ACW4"/>
<dbReference type="RefSeq" id="WP_132229479.1">
    <property type="nucleotide sequence ID" value="NZ_NRRH01000052.1"/>
</dbReference>
<name>A0A4R4ACW4_MARGR</name>